<feature type="compositionally biased region" description="Low complexity" evidence="1">
    <location>
        <begin position="322"/>
        <end position="351"/>
    </location>
</feature>
<organism evidence="5 6">
    <name type="scientific">Aureobasidium melanogenum</name>
    <name type="common">Aureobasidium pullulans var. melanogenum</name>
    <dbReference type="NCBI Taxonomy" id="46634"/>
    <lineage>
        <taxon>Eukaryota</taxon>
        <taxon>Fungi</taxon>
        <taxon>Dikarya</taxon>
        <taxon>Ascomycota</taxon>
        <taxon>Pezizomycotina</taxon>
        <taxon>Dothideomycetes</taxon>
        <taxon>Dothideomycetidae</taxon>
        <taxon>Dothideales</taxon>
        <taxon>Saccotheciaceae</taxon>
        <taxon>Aureobasidium</taxon>
    </lineage>
</organism>
<evidence type="ECO:0000259" key="4">
    <source>
        <dbReference type="Pfam" id="PF22799"/>
    </source>
</evidence>
<feature type="compositionally biased region" description="Low complexity" evidence="1">
    <location>
        <begin position="260"/>
        <end position="277"/>
    </location>
</feature>
<reference evidence="5" key="1">
    <citation type="journal article" date="2021" name="J Fungi (Basel)">
        <title>Virulence traits and population genomics of the black yeast Aureobasidium melanogenum.</title>
        <authorList>
            <person name="Cernosa A."/>
            <person name="Sun X."/>
            <person name="Gostincar C."/>
            <person name="Fang C."/>
            <person name="Gunde-Cimerman N."/>
            <person name="Song Z."/>
        </authorList>
    </citation>
    <scope>NUCLEOTIDE SEQUENCE</scope>
    <source>
        <strain evidence="5">EXF-9911</strain>
    </source>
</reference>
<dbReference type="Pfam" id="PF09792">
    <property type="entry name" value="But2"/>
    <property type="match status" value="1"/>
</dbReference>
<feature type="compositionally biased region" description="Low complexity" evidence="1">
    <location>
        <begin position="357"/>
        <end position="403"/>
    </location>
</feature>
<feature type="domain" description="Ubiquitin 3 binding protein But2 C-terminal" evidence="3">
    <location>
        <begin position="419"/>
        <end position="560"/>
    </location>
</feature>
<feature type="compositionally biased region" description="Low complexity" evidence="1">
    <location>
        <begin position="242"/>
        <end position="254"/>
    </location>
</feature>
<feature type="region of interest" description="Disordered" evidence="1">
    <location>
        <begin position="319"/>
        <end position="405"/>
    </location>
</feature>
<evidence type="ECO:0008006" key="7">
    <source>
        <dbReference type="Google" id="ProtNLM"/>
    </source>
</evidence>
<feature type="compositionally biased region" description="Low complexity" evidence="1">
    <location>
        <begin position="157"/>
        <end position="236"/>
    </location>
</feature>
<dbReference type="Proteomes" id="UP000779574">
    <property type="component" value="Unassembled WGS sequence"/>
</dbReference>
<dbReference type="InterPro" id="IPR054508">
    <property type="entry name" value="PIR1-like_C"/>
</dbReference>
<feature type="non-terminal residue" evidence="5">
    <location>
        <position position="570"/>
    </location>
</feature>
<dbReference type="PANTHER" id="PTHR39613:SF1">
    <property type="entry name" value="ANCHORED CELL WALL PROTEIN, PUTATIVE (AFU_ORTHOLOGUE AFUA_4G08960)-RELATED"/>
    <property type="match status" value="1"/>
</dbReference>
<comment type="caution">
    <text evidence="5">The sequence shown here is derived from an EMBL/GenBank/DDBJ whole genome shotgun (WGS) entry which is preliminary data.</text>
</comment>
<gene>
    <name evidence="5" type="ORF">KCU76_g1615</name>
</gene>
<evidence type="ECO:0000259" key="3">
    <source>
        <dbReference type="Pfam" id="PF09792"/>
    </source>
</evidence>
<feature type="signal peptide" evidence="2">
    <location>
        <begin position="1"/>
        <end position="16"/>
    </location>
</feature>
<dbReference type="Pfam" id="PF22799">
    <property type="entry name" value="PIR1-like_C"/>
    <property type="match status" value="1"/>
</dbReference>
<sequence>MKSVYSTLGFALGASAATLVARDQCCFSLTAADGKTGAVGQLSDGQNRIGQTSGLATGSATYCINNGGLTDENGRGCILTPPTTQFQCDVGASPTTGFAVNSNGDLTYNGNTQFYACATGDNGGYNIYTTTTSAQTGCVAITLSSGGKCAGSNGSGSSSAASSKPASSSAASSKPASSAPASSAPASSKPASSAPASSKPASSAPASSAPASSKPASSAPAPSAPASSKPASSAPSAPAPSAPASSKPASSAPSAPAPSAPASSKPASSAPASSAPAPSAPAPSAPASPVPASSAPAGNTVTVYSTSYVTVTNCAAGCTPVASAPASSKPASSGPASSAPASSAPASSAPSAPAPSAPASSKPASSAPSAPASSAPASSKPASSAPASSAPAPSKPASSAPASGTSGNVCATTLTGAYQTPHAIIPVNKNSPGTSYGTQYDAYLSSSNSTIFNFDIPSSYAGKQCTVIFLLPNKSQLATSDFTLSGAGGIKFDQLTSPAPLSVTYATCPAVKTTLDTISSVTPGNSYVVSSGACQAGSTISILASATSSLELEFFEDWNPSAIGLFMTSC</sequence>
<accession>A0A9P8EVK6</accession>
<protein>
    <recommendedName>
        <fullName evidence="7">Ubiquitin 3 binding protein But2 C-terminal domain-containing protein</fullName>
    </recommendedName>
</protein>
<reference evidence="5" key="2">
    <citation type="submission" date="2021-08" db="EMBL/GenBank/DDBJ databases">
        <authorList>
            <person name="Gostincar C."/>
            <person name="Sun X."/>
            <person name="Song Z."/>
            <person name="Gunde-Cimerman N."/>
        </authorList>
    </citation>
    <scope>NUCLEOTIDE SEQUENCE</scope>
    <source>
        <strain evidence="5">EXF-9911</strain>
    </source>
</reference>
<feature type="compositionally biased region" description="Low complexity" evidence="1">
    <location>
        <begin position="290"/>
        <end position="299"/>
    </location>
</feature>
<feature type="domain" description="Cell wall mannoprotein PIR1-like C-terminal" evidence="4">
    <location>
        <begin position="67"/>
        <end position="139"/>
    </location>
</feature>
<feature type="chain" id="PRO_5040304193" description="Ubiquitin 3 binding protein But2 C-terminal domain-containing protein" evidence="2">
    <location>
        <begin position="17"/>
        <end position="570"/>
    </location>
</feature>
<evidence type="ECO:0000313" key="6">
    <source>
        <dbReference type="Proteomes" id="UP000779574"/>
    </source>
</evidence>
<evidence type="ECO:0000256" key="1">
    <source>
        <dbReference type="SAM" id="MobiDB-lite"/>
    </source>
</evidence>
<evidence type="ECO:0000256" key="2">
    <source>
        <dbReference type="SAM" id="SignalP"/>
    </source>
</evidence>
<dbReference type="AlphaFoldDB" id="A0A9P8EVK6"/>
<evidence type="ECO:0000313" key="5">
    <source>
        <dbReference type="EMBL" id="KAG9699302.1"/>
    </source>
</evidence>
<dbReference type="InterPro" id="IPR018620">
    <property type="entry name" value="Ubiquitin3-bd_protein_But2_C"/>
</dbReference>
<proteinExistence type="predicted"/>
<feature type="compositionally biased region" description="Pro residues" evidence="1">
    <location>
        <begin position="278"/>
        <end position="289"/>
    </location>
</feature>
<keyword evidence="2" id="KW-0732">Signal</keyword>
<dbReference type="EMBL" id="JAHFXF010000036">
    <property type="protein sequence ID" value="KAG9699302.1"/>
    <property type="molecule type" value="Genomic_DNA"/>
</dbReference>
<dbReference type="OrthoDB" id="4657524at2759"/>
<name>A0A9P8EVK6_AURME</name>
<dbReference type="PANTHER" id="PTHR39613">
    <property type="entry name" value="ANCHORED CELL WALL PROTEIN, PUTATIVE (AFU_ORTHOLOGUE AFUA_4G08960)-RELATED"/>
    <property type="match status" value="1"/>
</dbReference>
<feature type="region of interest" description="Disordered" evidence="1">
    <location>
        <begin position="152"/>
        <end position="299"/>
    </location>
</feature>